<keyword evidence="1" id="KW-0812">Transmembrane</keyword>
<feature type="transmembrane region" description="Helical" evidence="1">
    <location>
        <begin position="286"/>
        <end position="304"/>
    </location>
</feature>
<dbReference type="EMBL" id="BAABUK010000002">
    <property type="protein sequence ID" value="GAA5806935.1"/>
    <property type="molecule type" value="Genomic_DNA"/>
</dbReference>
<comment type="caution">
    <text evidence="2">The sequence shown here is derived from an EMBL/GenBank/DDBJ whole genome shotgun (WGS) entry which is preliminary data.</text>
</comment>
<evidence type="ECO:0000256" key="1">
    <source>
        <dbReference type="SAM" id="Phobius"/>
    </source>
</evidence>
<protein>
    <submittedName>
        <fullName evidence="2">Uncharacterized protein</fullName>
    </submittedName>
</protein>
<keyword evidence="1" id="KW-0472">Membrane</keyword>
<accession>A0ABP9YJA2</accession>
<evidence type="ECO:0000313" key="2">
    <source>
        <dbReference type="EMBL" id="GAA5806935.1"/>
    </source>
</evidence>
<name>A0ABP9YJA2_9FUNG</name>
<keyword evidence="1" id="KW-1133">Transmembrane helix</keyword>
<proteinExistence type="predicted"/>
<gene>
    <name evidence="2" type="ORF">MFLAVUS_000284</name>
</gene>
<evidence type="ECO:0000313" key="3">
    <source>
        <dbReference type="Proteomes" id="UP001473302"/>
    </source>
</evidence>
<sequence length="514" mass="59327">MTSKHVLQSDELMTDIYNNINSWKDKSSFACVNSFFHSISFNTTADIVYCIHSEENLSKTLPAATATTVHLNLNFQLKEAFLDRLLVTFTKTNKVLLSAHLELNLQIIEKLCKTAARKGINITVYEKRYREYEENQGRPMKRLASQVQLIEVPVDQVNRQIFFLKQSLELATAIKVKRKEENHVEDLIKKVSRDGIKYEHVNGLKLDTQPMLINGHNKILEQVRRFVNCIAKLDNHSILVTSFDLFWHNQPSHDDSAFGLDASDFHTTPVCKIKKKMTKNKSFKEISIYFGMIELLIVGGYVFTGGNLVPFLGSSIGDFEFRDQSTSEILIPTTQQPYMNTEQLLNQYFKNCLHKLWVYHCLHSYLKKFIPIIPVHFYGHASQKHKAFNIYHFASKLLYVLCSKQAITKYMMAELWLSFTRTTFYGDAVNGAYVVNFQGMKDYLDGQEAKYVYVKLLVKVAVEMEEKCPNYPAVIFGLDNGRKNALDIMMDGLKETIRKQNVANVMTRKKELRL</sequence>
<organism evidence="2 3">
    <name type="scientific">Mucor flavus</name>
    <dbReference type="NCBI Taxonomy" id="439312"/>
    <lineage>
        <taxon>Eukaryota</taxon>
        <taxon>Fungi</taxon>
        <taxon>Fungi incertae sedis</taxon>
        <taxon>Mucoromycota</taxon>
        <taxon>Mucoromycotina</taxon>
        <taxon>Mucoromycetes</taxon>
        <taxon>Mucorales</taxon>
        <taxon>Mucorineae</taxon>
        <taxon>Mucoraceae</taxon>
        <taxon>Mucor</taxon>
    </lineage>
</organism>
<dbReference type="Proteomes" id="UP001473302">
    <property type="component" value="Unassembled WGS sequence"/>
</dbReference>
<keyword evidence="3" id="KW-1185">Reference proteome</keyword>
<reference evidence="2 3" key="1">
    <citation type="submission" date="2024-04" db="EMBL/GenBank/DDBJ databases">
        <title>genome sequences of Mucor flavus KT1a and Helicostylum pulchrum KT1b strains isolated from the surface of a dry-aged beef.</title>
        <authorList>
            <person name="Toyotome T."/>
            <person name="Hosono M."/>
            <person name="Torimaru M."/>
            <person name="Fukuda K."/>
            <person name="Mikami N."/>
        </authorList>
    </citation>
    <scope>NUCLEOTIDE SEQUENCE [LARGE SCALE GENOMIC DNA]</scope>
    <source>
        <strain evidence="2 3">KT1a</strain>
    </source>
</reference>